<dbReference type="AlphaFoldDB" id="A0AAP6A5B7"/>
<dbReference type="InterPro" id="IPR009057">
    <property type="entry name" value="Homeodomain-like_sf"/>
</dbReference>
<dbReference type="InterPro" id="IPR012337">
    <property type="entry name" value="RNaseH-like_sf"/>
</dbReference>
<evidence type="ECO:0000259" key="2">
    <source>
        <dbReference type="Pfam" id="PF13358"/>
    </source>
</evidence>
<dbReference type="InterPro" id="IPR038717">
    <property type="entry name" value="Tc1-like_DDE_dom"/>
</dbReference>
<evidence type="ECO:0000313" key="3">
    <source>
        <dbReference type="EMBL" id="MDW8634597.1"/>
    </source>
</evidence>
<organism evidence="3 4">
    <name type="scientific">Streptococcus suis</name>
    <dbReference type="NCBI Taxonomy" id="1307"/>
    <lineage>
        <taxon>Bacteria</taxon>
        <taxon>Bacillati</taxon>
        <taxon>Bacillota</taxon>
        <taxon>Bacilli</taxon>
        <taxon>Lactobacillales</taxon>
        <taxon>Streptococcaceae</taxon>
        <taxon>Streptococcus</taxon>
    </lineage>
</organism>
<dbReference type="PANTHER" id="PTHR46564:SF1">
    <property type="entry name" value="TRANSPOSASE"/>
    <property type="match status" value="1"/>
</dbReference>
<name>A0AAP6A5B7_STRSU</name>
<evidence type="ECO:0000313" key="4">
    <source>
        <dbReference type="Proteomes" id="UP001272448"/>
    </source>
</evidence>
<dbReference type="InterPro" id="IPR047655">
    <property type="entry name" value="Transpos_IS630-like"/>
</dbReference>
<dbReference type="NCBIfam" id="NF033545">
    <property type="entry name" value="transpos_IS630"/>
    <property type="match status" value="1"/>
</dbReference>
<dbReference type="Pfam" id="PF01710">
    <property type="entry name" value="HTH_Tnp_IS630"/>
    <property type="match status" value="1"/>
</dbReference>
<dbReference type="InterPro" id="IPR002622">
    <property type="entry name" value="Transposase_14"/>
</dbReference>
<protein>
    <submittedName>
        <fullName evidence="3">IS630-like element ISSsu3 family transposase</fullName>
    </submittedName>
</protein>
<feature type="domain" description="Tc1-like transposase DDE" evidence="2">
    <location>
        <begin position="133"/>
        <end position="263"/>
    </location>
</feature>
<dbReference type="Gene3D" id="3.30.420.10">
    <property type="entry name" value="Ribonuclease H-like superfamily/Ribonuclease H"/>
    <property type="match status" value="1"/>
</dbReference>
<dbReference type="EMBL" id="JAUTFT010000003">
    <property type="protein sequence ID" value="MDW8634597.1"/>
    <property type="molecule type" value="Genomic_DNA"/>
</dbReference>
<reference evidence="3" key="1">
    <citation type="submission" date="2023-07" db="EMBL/GenBank/DDBJ databases">
        <title>Characterization of virulence traits, antimicrobial resistance genes carried by mobile genetic elements and competence in Streptococcus suis strains isolated in France.</title>
        <authorList>
            <person name="Dechene-Tempier M."/>
            <person name="Marois-Crehan C."/>
            <person name="De Boisseson C."/>
            <person name="Lucas P."/>
            <person name="Bougeard S."/>
            <person name="Libante V."/>
            <person name="Payot S."/>
        </authorList>
    </citation>
    <scope>NUCLEOTIDE SEQUENCE</scope>
    <source>
        <strain evidence="3">1532</strain>
    </source>
</reference>
<sequence length="282" mass="32641">MAYSLDFRKKVLAYCEKTGRITEASAIFQVSRNTIYQWLKLKEKTGELHHQVKGTKPRKVDRDKLKNYLETHPDAYLTEIASEFDCHPTAIHYALKAMGYTPKKKSCTYYEQDPEKVELFLKELNNLSHLTPVYIDETGFETCFHREYSRSLKGQLIKGKVSGRRYQRISLVAGLINGALIAPMTYKDTMTSGFFEAWFKTFLLPTLGKPSVIIMDNAKFHRMSKLKDLCEEQGHRLLPLPPYSPEYNPIEKIWAHIKKHLRRVLPNCDTFLEALSSCSCFS</sequence>
<gene>
    <name evidence="3" type="ORF">Q7V77_02520</name>
</gene>
<accession>A0AAP6A5B7</accession>
<dbReference type="Proteomes" id="UP001272448">
    <property type="component" value="Unassembled WGS sequence"/>
</dbReference>
<dbReference type="SUPFAM" id="SSF53098">
    <property type="entry name" value="Ribonuclease H-like"/>
    <property type="match status" value="1"/>
</dbReference>
<dbReference type="Pfam" id="PF13358">
    <property type="entry name" value="DDE_3"/>
    <property type="match status" value="1"/>
</dbReference>
<dbReference type="GO" id="GO:0003676">
    <property type="term" value="F:nucleic acid binding"/>
    <property type="evidence" value="ECO:0007669"/>
    <property type="project" value="InterPro"/>
</dbReference>
<dbReference type="InterPro" id="IPR036397">
    <property type="entry name" value="RNaseH_sf"/>
</dbReference>
<feature type="domain" description="Transposase Synechocystis PCC 6803" evidence="1">
    <location>
        <begin position="1"/>
        <end position="118"/>
    </location>
</feature>
<evidence type="ECO:0000259" key="1">
    <source>
        <dbReference type="Pfam" id="PF01710"/>
    </source>
</evidence>
<dbReference type="PANTHER" id="PTHR46564">
    <property type="entry name" value="TRANSPOSASE"/>
    <property type="match status" value="1"/>
</dbReference>
<comment type="caution">
    <text evidence="3">The sequence shown here is derived from an EMBL/GenBank/DDBJ whole genome shotgun (WGS) entry which is preliminary data.</text>
</comment>
<dbReference type="SUPFAM" id="SSF46689">
    <property type="entry name" value="Homeodomain-like"/>
    <property type="match status" value="1"/>
</dbReference>
<proteinExistence type="predicted"/>